<name>A0A329S9J1_9STRA</name>
<dbReference type="AlphaFoldDB" id="A0A329S9J1"/>
<protein>
    <submittedName>
        <fullName evidence="1">Uncharacterized protein</fullName>
    </submittedName>
</protein>
<sequence>METIEVEWRPSRGRWDGVSTHKAQHFCLVVHPWLLILESPVLQLHRTCCRRSQPGFIGNAAAATGARPARCTPTTTGEFDWSAGKLGRAHAVAFGCSVGRDLHSVVARGTTRTVNVASDELSRCLESKPGEIPFCVRPSSFQMHIYAVRESCAIRRAVGLKNRTGKF</sequence>
<comment type="caution">
    <text evidence="1">The sequence shown here is derived from an EMBL/GenBank/DDBJ whole genome shotgun (WGS) entry which is preliminary data.</text>
</comment>
<dbReference type="Proteomes" id="UP000251314">
    <property type="component" value="Unassembled WGS sequence"/>
</dbReference>
<organism evidence="1 2">
    <name type="scientific">Phytophthora cactorum</name>
    <dbReference type="NCBI Taxonomy" id="29920"/>
    <lineage>
        <taxon>Eukaryota</taxon>
        <taxon>Sar</taxon>
        <taxon>Stramenopiles</taxon>
        <taxon>Oomycota</taxon>
        <taxon>Peronosporomycetes</taxon>
        <taxon>Peronosporales</taxon>
        <taxon>Peronosporaceae</taxon>
        <taxon>Phytophthora</taxon>
    </lineage>
</organism>
<dbReference type="OrthoDB" id="10357916at2759"/>
<keyword evidence="2" id="KW-1185">Reference proteome</keyword>
<dbReference type="STRING" id="29920.A0A329S9J1"/>
<dbReference type="EMBL" id="MJFZ01000281">
    <property type="protein sequence ID" value="RAW32348.1"/>
    <property type="molecule type" value="Genomic_DNA"/>
</dbReference>
<dbReference type="VEuPathDB" id="FungiDB:PC110_g11304"/>
<evidence type="ECO:0000313" key="2">
    <source>
        <dbReference type="Proteomes" id="UP000251314"/>
    </source>
</evidence>
<reference evidence="1 2" key="1">
    <citation type="submission" date="2018-01" db="EMBL/GenBank/DDBJ databases">
        <title>Draft genome of the strawberry crown rot pathogen Phytophthora cactorum.</title>
        <authorList>
            <person name="Armitage A.D."/>
            <person name="Lysoe E."/>
            <person name="Nellist C.F."/>
            <person name="Harrison R.J."/>
            <person name="Brurberg M.B."/>
        </authorList>
    </citation>
    <scope>NUCLEOTIDE SEQUENCE [LARGE SCALE GENOMIC DNA]</scope>
    <source>
        <strain evidence="1 2">10300</strain>
    </source>
</reference>
<evidence type="ECO:0000313" key="1">
    <source>
        <dbReference type="EMBL" id="RAW32348.1"/>
    </source>
</evidence>
<accession>A0A329S9J1</accession>
<proteinExistence type="predicted"/>
<gene>
    <name evidence="1" type="ORF">PC110_g11304</name>
</gene>